<evidence type="ECO:0000259" key="2">
    <source>
        <dbReference type="PROSITE" id="PS50076"/>
    </source>
</evidence>
<dbReference type="Proteomes" id="UP000070134">
    <property type="component" value="Chromosome"/>
</dbReference>
<organism evidence="3 4">
    <name type="scientific">Sinomonas atrocyanea</name>
    <dbReference type="NCBI Taxonomy" id="37927"/>
    <lineage>
        <taxon>Bacteria</taxon>
        <taxon>Bacillati</taxon>
        <taxon>Actinomycetota</taxon>
        <taxon>Actinomycetes</taxon>
        <taxon>Micrococcales</taxon>
        <taxon>Micrococcaceae</taxon>
        <taxon>Sinomonas</taxon>
    </lineage>
</organism>
<dbReference type="KEGG" id="satk:SA2016_2658"/>
<dbReference type="CDD" id="cd06257">
    <property type="entry name" value="DnaJ"/>
    <property type="match status" value="1"/>
</dbReference>
<accession>A0A127A1Y3</accession>
<dbReference type="EMBL" id="CP014518">
    <property type="protein sequence ID" value="AMM33323.1"/>
    <property type="molecule type" value="Genomic_DNA"/>
</dbReference>
<keyword evidence="4" id="KW-1185">Reference proteome</keyword>
<feature type="compositionally biased region" description="Low complexity" evidence="1">
    <location>
        <begin position="91"/>
        <end position="108"/>
    </location>
</feature>
<feature type="domain" description="J" evidence="2">
    <location>
        <begin position="17"/>
        <end position="78"/>
    </location>
</feature>
<dbReference type="PROSITE" id="PS50076">
    <property type="entry name" value="DNAJ_2"/>
    <property type="match status" value="1"/>
</dbReference>
<reference evidence="3 4" key="1">
    <citation type="submission" date="2016-02" db="EMBL/GenBank/DDBJ databases">
        <title>Complete genome of Sinomonas atrocyanea KCTC 3377.</title>
        <authorList>
            <person name="Kim K.M."/>
        </authorList>
    </citation>
    <scope>NUCLEOTIDE SEQUENCE [LARGE SCALE GENOMIC DNA]</scope>
    <source>
        <strain evidence="3 4">KCTC 3377</strain>
    </source>
</reference>
<evidence type="ECO:0000256" key="1">
    <source>
        <dbReference type="SAM" id="MobiDB-lite"/>
    </source>
</evidence>
<dbReference type="InterPro" id="IPR036869">
    <property type="entry name" value="J_dom_sf"/>
</dbReference>
<dbReference type="InterPro" id="IPR001623">
    <property type="entry name" value="DnaJ_domain"/>
</dbReference>
<feature type="region of interest" description="Disordered" evidence="1">
    <location>
        <begin position="76"/>
        <end position="126"/>
    </location>
</feature>
<dbReference type="Pfam" id="PF00226">
    <property type="entry name" value="DnaJ"/>
    <property type="match status" value="1"/>
</dbReference>
<gene>
    <name evidence="3" type="ORF">SA2016_2658</name>
</gene>
<name>A0A127A1Y3_9MICC</name>
<proteinExistence type="predicted"/>
<dbReference type="STRING" id="37927.SA2016_2658"/>
<dbReference type="AlphaFoldDB" id="A0A127A1Y3"/>
<evidence type="ECO:0000313" key="4">
    <source>
        <dbReference type="Proteomes" id="UP000070134"/>
    </source>
</evidence>
<dbReference type="SUPFAM" id="SSF46565">
    <property type="entry name" value="Chaperone J-domain"/>
    <property type="match status" value="1"/>
</dbReference>
<evidence type="ECO:0000313" key="3">
    <source>
        <dbReference type="EMBL" id="AMM33323.1"/>
    </source>
</evidence>
<dbReference type="PROSITE" id="PS00636">
    <property type="entry name" value="DNAJ_1"/>
    <property type="match status" value="1"/>
</dbReference>
<protein>
    <submittedName>
        <fullName evidence="3">Molecular chaperone DnaJ</fullName>
    </submittedName>
</protein>
<dbReference type="InterPro" id="IPR050817">
    <property type="entry name" value="DjlA_DnaK_co-chaperone"/>
</dbReference>
<sequence length="327" mass="35177">MPGARPYDGPMPAHVPSHYEVLGVPVTASEGEIRRAYRRAARAHHPDHGGDVVEFRRVTLAFEVLSDPRARAAYDRSYFTSSPQREGGRPAEGAAAASSAEGRPGAAGFTARPAPRAGGQRNPAGEPAVYVPPFEPGTVPLLPAAVAARAEHGVPRRRGLFGAEARIQREERTAALIRRRILGTIPSARLLNGLRSPRDASHVAHAVLAGYRLALVDSMLVPRGNYAWDGAHLIHGSRTVAPPRLAEQVRDFQDVFGELNVQGYILVQTPDENPHEPVIDVRRGAGALVEPLNASKFVRELTFFLSSGPQPNVVLVPALARLLTGLH</sequence>
<dbReference type="PANTHER" id="PTHR24074">
    <property type="entry name" value="CO-CHAPERONE PROTEIN DJLA"/>
    <property type="match status" value="1"/>
</dbReference>
<dbReference type="InterPro" id="IPR018253">
    <property type="entry name" value="DnaJ_domain_CS"/>
</dbReference>
<dbReference type="PRINTS" id="PR00625">
    <property type="entry name" value="JDOMAIN"/>
</dbReference>
<dbReference type="SMART" id="SM00271">
    <property type="entry name" value="DnaJ"/>
    <property type="match status" value="1"/>
</dbReference>
<dbReference type="Gene3D" id="1.10.287.110">
    <property type="entry name" value="DnaJ domain"/>
    <property type="match status" value="1"/>
</dbReference>